<dbReference type="PROSITE" id="PS00671">
    <property type="entry name" value="D_2_HYDROXYACID_DH_3"/>
    <property type="match status" value="1"/>
</dbReference>
<feature type="domain" description="D-isomer specific 2-hydroxyacid dehydrogenase NAD-binding" evidence="6">
    <location>
        <begin position="189"/>
        <end position="362"/>
    </location>
</feature>
<comment type="similarity">
    <text evidence="1 3">Belongs to the D-isomer specific 2-hydroxyacid dehydrogenase family.</text>
</comment>
<dbReference type="SUPFAM" id="SSF51735">
    <property type="entry name" value="NAD(P)-binding Rossmann-fold domains"/>
    <property type="match status" value="1"/>
</dbReference>
<dbReference type="Pfam" id="PF02826">
    <property type="entry name" value="2-Hacid_dh_C"/>
    <property type="match status" value="1"/>
</dbReference>
<dbReference type="InterPro" id="IPR050223">
    <property type="entry name" value="D-isomer_2-hydroxyacid_DH"/>
</dbReference>
<accession>A0A940MBN4</accession>
<comment type="caution">
    <text evidence="7">The sequence shown here is derived from an EMBL/GenBank/DDBJ whole genome shotgun (WGS) entry which is preliminary data.</text>
</comment>
<evidence type="ECO:0000313" key="8">
    <source>
        <dbReference type="Proteomes" id="UP000670475"/>
    </source>
</evidence>
<dbReference type="Pfam" id="PF00389">
    <property type="entry name" value="2-Hacid_dh"/>
    <property type="match status" value="1"/>
</dbReference>
<evidence type="ECO:0000256" key="3">
    <source>
        <dbReference type="RuleBase" id="RU003719"/>
    </source>
</evidence>
<dbReference type="AlphaFoldDB" id="A0A940MBN4"/>
<dbReference type="Gene3D" id="3.40.50.720">
    <property type="entry name" value="NAD(P)-binding Rossmann-like Domain"/>
    <property type="match status" value="2"/>
</dbReference>
<feature type="domain" description="D-isomer specific 2-hydroxyacid dehydrogenase catalytic" evidence="5">
    <location>
        <begin position="100"/>
        <end position="388"/>
    </location>
</feature>
<dbReference type="PANTHER" id="PTHR10996:SF283">
    <property type="entry name" value="GLYOXYLATE_HYDROXYPYRUVATE REDUCTASE B"/>
    <property type="match status" value="1"/>
</dbReference>
<dbReference type="InterPro" id="IPR036291">
    <property type="entry name" value="NAD(P)-bd_dom_sf"/>
</dbReference>
<keyword evidence="8" id="KW-1185">Reference proteome</keyword>
<dbReference type="Proteomes" id="UP000670475">
    <property type="component" value="Unassembled WGS sequence"/>
</dbReference>
<evidence type="ECO:0000259" key="6">
    <source>
        <dbReference type="Pfam" id="PF02826"/>
    </source>
</evidence>
<dbReference type="PANTHER" id="PTHR10996">
    <property type="entry name" value="2-HYDROXYACID DEHYDROGENASE-RELATED"/>
    <property type="match status" value="1"/>
</dbReference>
<dbReference type="SUPFAM" id="SSF52283">
    <property type="entry name" value="Formate/glycerate dehydrogenase catalytic domain-like"/>
    <property type="match status" value="1"/>
</dbReference>
<dbReference type="PROSITE" id="PS00670">
    <property type="entry name" value="D_2_HYDROXYACID_DH_2"/>
    <property type="match status" value="1"/>
</dbReference>
<organism evidence="7 8">
    <name type="scientific">Streptomyces montanisoli</name>
    <dbReference type="NCBI Taxonomy" id="2798581"/>
    <lineage>
        <taxon>Bacteria</taxon>
        <taxon>Bacillati</taxon>
        <taxon>Actinomycetota</taxon>
        <taxon>Actinomycetes</taxon>
        <taxon>Kitasatosporales</taxon>
        <taxon>Streptomycetaceae</taxon>
        <taxon>Streptomyces</taxon>
    </lineage>
</organism>
<evidence type="ECO:0000256" key="4">
    <source>
        <dbReference type="SAM" id="MobiDB-lite"/>
    </source>
</evidence>
<dbReference type="GO" id="GO:0005829">
    <property type="term" value="C:cytosol"/>
    <property type="evidence" value="ECO:0007669"/>
    <property type="project" value="TreeGrafter"/>
</dbReference>
<dbReference type="InterPro" id="IPR006140">
    <property type="entry name" value="D-isomer_DH_NAD-bd"/>
</dbReference>
<protein>
    <submittedName>
        <fullName evidence="7">Oxidoreductase</fullName>
    </submittedName>
</protein>
<dbReference type="InterPro" id="IPR029752">
    <property type="entry name" value="D-isomer_DH_CS1"/>
</dbReference>
<evidence type="ECO:0000313" key="7">
    <source>
        <dbReference type="EMBL" id="MBP0459975.1"/>
    </source>
</evidence>
<evidence type="ECO:0000256" key="1">
    <source>
        <dbReference type="ARBA" id="ARBA00005854"/>
    </source>
</evidence>
<gene>
    <name evidence="7" type="ORF">JFN87_21120</name>
</gene>
<dbReference type="InterPro" id="IPR006139">
    <property type="entry name" value="D-isomer_2_OHA_DH_cat_dom"/>
</dbReference>
<evidence type="ECO:0000256" key="2">
    <source>
        <dbReference type="ARBA" id="ARBA00023002"/>
    </source>
</evidence>
<dbReference type="EMBL" id="JAGIQL010000094">
    <property type="protein sequence ID" value="MBP0459975.1"/>
    <property type="molecule type" value="Genomic_DNA"/>
</dbReference>
<evidence type="ECO:0000259" key="5">
    <source>
        <dbReference type="Pfam" id="PF00389"/>
    </source>
</evidence>
<dbReference type="InterPro" id="IPR029753">
    <property type="entry name" value="D-isomer_DH_CS"/>
</dbReference>
<dbReference type="GO" id="GO:0030267">
    <property type="term" value="F:glyoxylate reductase (NADPH) activity"/>
    <property type="evidence" value="ECO:0007669"/>
    <property type="project" value="TreeGrafter"/>
</dbReference>
<proteinExistence type="inferred from homology"/>
<name>A0A940MBN4_9ACTN</name>
<sequence length="405" mass="42418">MGLTSWGSVTVERKLPHGTPCPQSNRVLPRQEDRNGGVRAWGERRARARVLLLDAAPGGLLDRELVRLLGHGLDVTLNLRRISDPADTRARWAGRVDLVDIDLFDERATTAELVRDGRGYDAVKSRAGAPLRAGLLAAATDPALAHPLRVIGRAGAGTDHVDLAAAARHGVAVTHTPGSNADAVAEFALAQLLALTRDLAAHNDNAHQGRWGAPTVPPPQLGELTLGIVGLGRIGHALAARAGALGMDVQYFSRSPVPTTIRRADSLHDLLSTSDVVSLHLPLTEGTRGLIDFSALASMRRGAVLLNTARGGIVDEQALADALRDPAHPLAAAAVDTFAHEHAAFASPLFGAPGALLTPHVAGVTRTAMAEAAIRCADHMAALLTGRPEGVPVVTPAPRRDVPHA</sequence>
<dbReference type="PROSITE" id="PS00065">
    <property type="entry name" value="D_2_HYDROXYACID_DH_1"/>
    <property type="match status" value="1"/>
</dbReference>
<dbReference type="GO" id="GO:0051287">
    <property type="term" value="F:NAD binding"/>
    <property type="evidence" value="ECO:0007669"/>
    <property type="project" value="InterPro"/>
</dbReference>
<feature type="region of interest" description="Disordered" evidence="4">
    <location>
        <begin position="1"/>
        <end position="36"/>
    </location>
</feature>
<reference evidence="7" key="1">
    <citation type="submission" date="2021-03" db="EMBL/GenBank/DDBJ databases">
        <title>Whole genome sequence of Streptomyces bomunensis MMS17-BM035.</title>
        <authorList>
            <person name="Lee J.H."/>
        </authorList>
    </citation>
    <scope>NUCLEOTIDE SEQUENCE</scope>
    <source>
        <strain evidence="7">MMS17-BM035</strain>
    </source>
</reference>
<keyword evidence="2 3" id="KW-0560">Oxidoreductase</keyword>
<dbReference type="GO" id="GO:0016618">
    <property type="term" value="F:hydroxypyruvate reductase [NAD(P)H] activity"/>
    <property type="evidence" value="ECO:0007669"/>
    <property type="project" value="TreeGrafter"/>
</dbReference>